<feature type="region of interest" description="Disordered" evidence="1">
    <location>
        <begin position="101"/>
        <end position="145"/>
    </location>
</feature>
<organism evidence="2 3">
    <name type="scientific">Polyporus arcularius HHB13444</name>
    <dbReference type="NCBI Taxonomy" id="1314778"/>
    <lineage>
        <taxon>Eukaryota</taxon>
        <taxon>Fungi</taxon>
        <taxon>Dikarya</taxon>
        <taxon>Basidiomycota</taxon>
        <taxon>Agaricomycotina</taxon>
        <taxon>Agaricomycetes</taxon>
        <taxon>Polyporales</taxon>
        <taxon>Polyporaceae</taxon>
        <taxon>Polyporus</taxon>
    </lineage>
</organism>
<name>A0A5C3PAR8_9APHY</name>
<evidence type="ECO:0000313" key="3">
    <source>
        <dbReference type="Proteomes" id="UP000308197"/>
    </source>
</evidence>
<dbReference type="Proteomes" id="UP000308197">
    <property type="component" value="Unassembled WGS sequence"/>
</dbReference>
<feature type="compositionally biased region" description="Low complexity" evidence="1">
    <location>
        <begin position="131"/>
        <end position="140"/>
    </location>
</feature>
<accession>A0A5C3PAR8</accession>
<gene>
    <name evidence="2" type="ORF">K466DRAFT_168040</name>
</gene>
<sequence>MSCLLHRLLGSVSSPGYQDDTRKLKEWFRASPRDSWKYLMSEIVKESLPDVTVYHNCSFARARYGARSGDLVDEVHYGEAKSLIMVPASVRVHPFVLLGQSGDGDDGSDHSEGCCESSPTSSSEDTDLNDDLTTSGNTGDDGTGEVVVLDDDVKAGSSLNGGGDAADGISEDPSSEVQNDAPITYDNDADDCDTSYPTFPSQLYDSLPPHYVHLHVLATPLHPLPLVPILCVADEHNIVALMVSAVFQRQALGLDLPVIGILYPTTGSIISVLVAWRDDTTPVPSIRLILSMDCDLPSDGVFDLERTESLCTFVEFLHLASVQVLADLDRDTRQHSMSSFNANCVWRMDDSRDELQSPWRVDIARWARHVYHSASSCIRSVRSEAESTHPMLFVKMGSWSPERELYDKDGAALIDLQHPGIAAWSLDYHVLTVGINQGGVVHDEFPTVFDGIYSLLCPQEVSAPLFPAMAIVSRLVEAMFHSNDDEAAQDAFLVWRALMSWVFEPEASHEALVRLELTITIHTLRCREYDRVVPLLPHAYMPHVALAGLTDDHGILTNDDWRHFVMANEGPRRSLPDNCRPASQELKSVWRHMENLSDTVRAVFEEEATDTDIVMQMEMLADRLTQYPLGCHLDAAISAVDFNFLVEVGTGSGREFVHEIAFFRDTTISDDGAFCLPVLLVKHQAPNLDLEVITRNALRLCCVSAAHFLAVLGIRDFPVYGLITAGRYGYVSAAWCSESNGVLYISDHNTAHYRFDLSTNEGAMRFIGFLHRLRGHAAELKTRFASVRGQLLTRLNTAEGRAALRWTLESQIGEYDLVRELR</sequence>
<evidence type="ECO:0000256" key="1">
    <source>
        <dbReference type="SAM" id="MobiDB-lite"/>
    </source>
</evidence>
<feature type="region of interest" description="Disordered" evidence="1">
    <location>
        <begin position="157"/>
        <end position="182"/>
    </location>
</feature>
<keyword evidence="3" id="KW-1185">Reference proteome</keyword>
<proteinExistence type="predicted"/>
<protein>
    <submittedName>
        <fullName evidence="2">Uncharacterized protein</fullName>
    </submittedName>
</protein>
<evidence type="ECO:0000313" key="2">
    <source>
        <dbReference type="EMBL" id="TFK86009.1"/>
    </source>
</evidence>
<reference evidence="2 3" key="1">
    <citation type="journal article" date="2019" name="Nat. Ecol. Evol.">
        <title>Megaphylogeny resolves global patterns of mushroom evolution.</title>
        <authorList>
            <person name="Varga T."/>
            <person name="Krizsan K."/>
            <person name="Foldi C."/>
            <person name="Dima B."/>
            <person name="Sanchez-Garcia M."/>
            <person name="Sanchez-Ramirez S."/>
            <person name="Szollosi G.J."/>
            <person name="Szarkandi J.G."/>
            <person name="Papp V."/>
            <person name="Albert L."/>
            <person name="Andreopoulos W."/>
            <person name="Angelini C."/>
            <person name="Antonin V."/>
            <person name="Barry K.W."/>
            <person name="Bougher N.L."/>
            <person name="Buchanan P."/>
            <person name="Buyck B."/>
            <person name="Bense V."/>
            <person name="Catcheside P."/>
            <person name="Chovatia M."/>
            <person name="Cooper J."/>
            <person name="Damon W."/>
            <person name="Desjardin D."/>
            <person name="Finy P."/>
            <person name="Geml J."/>
            <person name="Haridas S."/>
            <person name="Hughes K."/>
            <person name="Justo A."/>
            <person name="Karasinski D."/>
            <person name="Kautmanova I."/>
            <person name="Kiss B."/>
            <person name="Kocsube S."/>
            <person name="Kotiranta H."/>
            <person name="LaButti K.M."/>
            <person name="Lechner B.E."/>
            <person name="Liimatainen K."/>
            <person name="Lipzen A."/>
            <person name="Lukacs Z."/>
            <person name="Mihaltcheva S."/>
            <person name="Morgado L.N."/>
            <person name="Niskanen T."/>
            <person name="Noordeloos M.E."/>
            <person name="Ohm R.A."/>
            <person name="Ortiz-Santana B."/>
            <person name="Ovrebo C."/>
            <person name="Racz N."/>
            <person name="Riley R."/>
            <person name="Savchenko A."/>
            <person name="Shiryaev A."/>
            <person name="Soop K."/>
            <person name="Spirin V."/>
            <person name="Szebenyi C."/>
            <person name="Tomsovsky M."/>
            <person name="Tulloss R.E."/>
            <person name="Uehling J."/>
            <person name="Grigoriev I.V."/>
            <person name="Vagvolgyi C."/>
            <person name="Papp T."/>
            <person name="Martin F.M."/>
            <person name="Miettinen O."/>
            <person name="Hibbett D.S."/>
            <person name="Nagy L.G."/>
        </authorList>
    </citation>
    <scope>NUCLEOTIDE SEQUENCE [LARGE SCALE GENOMIC DNA]</scope>
    <source>
        <strain evidence="2 3">HHB13444</strain>
    </source>
</reference>
<dbReference type="EMBL" id="ML211221">
    <property type="protein sequence ID" value="TFK86009.1"/>
    <property type="molecule type" value="Genomic_DNA"/>
</dbReference>
<feature type="compositionally biased region" description="Low complexity" evidence="1">
    <location>
        <begin position="114"/>
        <end position="123"/>
    </location>
</feature>
<dbReference type="AlphaFoldDB" id="A0A5C3PAR8"/>
<dbReference type="InParanoid" id="A0A5C3PAR8"/>